<dbReference type="GO" id="GO:0006367">
    <property type="term" value="P:transcription initiation at RNA polymerase II promoter"/>
    <property type="evidence" value="ECO:0007669"/>
    <property type="project" value="InterPro"/>
</dbReference>
<sequence>MSVSGIKRPHAASPTPSSVSFTSKKRRYDGPPPAAVNTLAKHLAGQVNQVVEWLKARPGPHRLETISNSFQDTYADGIRLIFNPEMIRLLQTYTGVSWNAQLELLEYKNANAMKTPDELFRHIQNYSARPGGIPINFIKQNYTGSILYSDLLKTWEDEGKVLIMRFSQKATIPEPGAKPKKVVQAKGEDGSKTIMETGVNTWKAVMYDQGRADGLAPKGQVDESFRTMWASIETPESADLEKLLTELGHKVTPAEAAKKTANRAIKKDGRKKSRKQDVQKLTNVHMMALGVDLSQDYVPE</sequence>
<accession>A0A8K0JM67</accession>
<organism evidence="3 4">
    <name type="scientific">Filobasidium floriforme</name>
    <dbReference type="NCBI Taxonomy" id="5210"/>
    <lineage>
        <taxon>Eukaryota</taxon>
        <taxon>Fungi</taxon>
        <taxon>Dikarya</taxon>
        <taxon>Basidiomycota</taxon>
        <taxon>Agaricomycotina</taxon>
        <taxon>Tremellomycetes</taxon>
        <taxon>Filobasidiales</taxon>
        <taxon>Filobasidiaceae</taxon>
        <taxon>Filobasidium</taxon>
    </lineage>
</organism>
<dbReference type="OrthoDB" id="2589939at2759"/>
<reference evidence="3" key="1">
    <citation type="submission" date="2020-04" db="EMBL/GenBank/DDBJ databases">
        <title>Analysis of mating type loci in Filobasidium floriforme.</title>
        <authorList>
            <person name="Nowrousian M."/>
        </authorList>
    </citation>
    <scope>NUCLEOTIDE SEQUENCE</scope>
    <source>
        <strain evidence="3">CBS 6242</strain>
    </source>
</reference>
<comment type="caution">
    <text evidence="3">The sequence shown here is derived from an EMBL/GenBank/DDBJ whole genome shotgun (WGS) entry which is preliminary data.</text>
</comment>
<dbReference type="PANTHER" id="PTHR12716:SF8">
    <property type="entry name" value="TRANSCRIPTION INITIATION FACTOR IIE SUBUNIT BETA"/>
    <property type="match status" value="1"/>
</dbReference>
<evidence type="ECO:0000313" key="4">
    <source>
        <dbReference type="Proteomes" id="UP000812966"/>
    </source>
</evidence>
<dbReference type="InterPro" id="IPR054600">
    <property type="entry name" value="TFA2_E-tether"/>
</dbReference>
<dbReference type="GO" id="GO:0001097">
    <property type="term" value="F:TFIIH-class transcription factor complex binding"/>
    <property type="evidence" value="ECO:0007669"/>
    <property type="project" value="TreeGrafter"/>
</dbReference>
<evidence type="ECO:0000256" key="1">
    <source>
        <dbReference type="SAM" id="MobiDB-lite"/>
    </source>
</evidence>
<feature type="domain" description="Transcription initiation factor IIE subunit beta E-tether" evidence="2">
    <location>
        <begin position="218"/>
        <end position="250"/>
    </location>
</feature>
<dbReference type="InterPro" id="IPR016656">
    <property type="entry name" value="TFIIE-bsu"/>
</dbReference>
<dbReference type="GO" id="GO:0005673">
    <property type="term" value="C:transcription factor TFIIE complex"/>
    <property type="evidence" value="ECO:0007669"/>
    <property type="project" value="InterPro"/>
</dbReference>
<dbReference type="PANTHER" id="PTHR12716">
    <property type="entry name" value="TRANSCRIPTION INITIATION FACTOR IIE, BETA SUBUNIT"/>
    <property type="match status" value="1"/>
</dbReference>
<dbReference type="AlphaFoldDB" id="A0A8K0JM67"/>
<dbReference type="Pfam" id="PF22254">
    <property type="entry name" value="TFA2_E-tether"/>
    <property type="match status" value="1"/>
</dbReference>
<evidence type="ECO:0000259" key="2">
    <source>
        <dbReference type="Pfam" id="PF22254"/>
    </source>
</evidence>
<dbReference type="Proteomes" id="UP000812966">
    <property type="component" value="Unassembled WGS sequence"/>
</dbReference>
<name>A0A8K0JM67_9TREE</name>
<gene>
    <name evidence="3" type="ORF">FFLO_02856</name>
</gene>
<proteinExistence type="predicted"/>
<feature type="region of interest" description="Disordered" evidence="1">
    <location>
        <begin position="1"/>
        <end position="33"/>
    </location>
</feature>
<evidence type="ECO:0000313" key="3">
    <source>
        <dbReference type="EMBL" id="KAG7558203.1"/>
    </source>
</evidence>
<dbReference type="EMBL" id="JABELV010000048">
    <property type="protein sequence ID" value="KAG7558203.1"/>
    <property type="molecule type" value="Genomic_DNA"/>
</dbReference>
<protein>
    <recommendedName>
        <fullName evidence="2">Transcription initiation factor IIE subunit beta E-tether domain-containing protein</fullName>
    </recommendedName>
</protein>
<keyword evidence="4" id="KW-1185">Reference proteome</keyword>